<gene>
    <name evidence="2" type="primary">LOC142172616</name>
</gene>
<dbReference type="Proteomes" id="UP000790787">
    <property type="component" value="Chromosome 18"/>
</dbReference>
<name>A0AC58T562_TOBAC</name>
<reference evidence="1" key="1">
    <citation type="journal article" date="2014" name="Nat. Commun.">
        <title>The tobacco genome sequence and its comparison with those of tomato and potato.</title>
        <authorList>
            <person name="Sierro N."/>
            <person name="Battey J.N."/>
            <person name="Ouadi S."/>
            <person name="Bakaher N."/>
            <person name="Bovet L."/>
            <person name="Willig A."/>
            <person name="Goepfert S."/>
            <person name="Peitsch M.C."/>
            <person name="Ivanov N.V."/>
        </authorList>
    </citation>
    <scope>NUCLEOTIDE SEQUENCE [LARGE SCALE GENOMIC DNA]</scope>
</reference>
<evidence type="ECO:0000313" key="2">
    <source>
        <dbReference type="RefSeq" id="XP_075092382.1"/>
    </source>
</evidence>
<reference evidence="2" key="2">
    <citation type="submission" date="2025-08" db="UniProtKB">
        <authorList>
            <consortium name="RefSeq"/>
        </authorList>
    </citation>
    <scope>IDENTIFICATION</scope>
    <source>
        <tissue evidence="2">Leaf</tissue>
    </source>
</reference>
<accession>A0AC58T562</accession>
<dbReference type="RefSeq" id="XP_075092382.1">
    <property type="nucleotide sequence ID" value="XM_075236281.1"/>
</dbReference>
<protein>
    <submittedName>
        <fullName evidence="2">Uncharacterized protein LOC142172616</fullName>
    </submittedName>
</protein>
<evidence type="ECO:0000313" key="1">
    <source>
        <dbReference type="Proteomes" id="UP000790787"/>
    </source>
</evidence>
<organism evidence="1 2">
    <name type="scientific">Nicotiana tabacum</name>
    <name type="common">Common tobacco</name>
    <dbReference type="NCBI Taxonomy" id="4097"/>
    <lineage>
        <taxon>Eukaryota</taxon>
        <taxon>Viridiplantae</taxon>
        <taxon>Streptophyta</taxon>
        <taxon>Embryophyta</taxon>
        <taxon>Tracheophyta</taxon>
        <taxon>Spermatophyta</taxon>
        <taxon>Magnoliopsida</taxon>
        <taxon>eudicotyledons</taxon>
        <taxon>Gunneridae</taxon>
        <taxon>Pentapetalae</taxon>
        <taxon>asterids</taxon>
        <taxon>lamiids</taxon>
        <taxon>Solanales</taxon>
        <taxon>Solanaceae</taxon>
        <taxon>Nicotianoideae</taxon>
        <taxon>Nicotianeae</taxon>
        <taxon>Nicotiana</taxon>
    </lineage>
</organism>
<sequence>MATNEQPAVVPPVITPANSNQGGSHAIDYNHPLFLSPSDVSGIQIISFQLTGIENYSLWFRSLRMALLGRNKLCLVDGTCTKEIFSENIWNHWERVNAIVLYWLMNSVSNGLLGGIMYASSAKAVWDDLHERFDKVDGSRSYNLHKEIATLSQGTLSVSAYFSKLKDLWEEFEALVPAPGCDCPKSREFVVHLQKLKLFQFLMGLNDSYS</sequence>
<proteinExistence type="predicted"/>
<keyword evidence="1" id="KW-1185">Reference proteome</keyword>